<dbReference type="Gene3D" id="3.40.50.1980">
    <property type="entry name" value="Nitrogenase molybdenum iron protein domain"/>
    <property type="match status" value="2"/>
</dbReference>
<sequence>MTDFDSDSDATRRAYLTTAAAVLGGSALSGCASDGDSTDTPGDAGGTDEPTATPTATPADPGTATETPAGTQSSVETPYSVSIEPMGSVEFESVPETWIANNGSWADMGIALGLDAPEGVWLTGRYHTQYYDEIPGVSVDKSDIKQLWGDSGVGKEQFYEIDADVHVADPNFLLNRGKWEQSDVDEITEEVAPFFGNSIFSRNYSWHSDYRYYTLMEGFEKLAQVFKRTDRYEAFEAVHDDFQAALAPVVPAARSERPSAAVVWGGGEQPESFYPYTFDEGTSFKHLNDLKVRDALADSDVKDFYSSRGAIDFETLLEVDPEVILLRGQEAKSRSEFEDTVLTFFESHDTASALTAVQNGDVYRAGALYQGPISNLVVTERLATALYDADDELFDRQRVGDIVDGNL</sequence>
<evidence type="ECO:0000256" key="2">
    <source>
        <dbReference type="ARBA" id="ARBA00022448"/>
    </source>
</evidence>
<dbReference type="AlphaFoldDB" id="A0A7D5P409"/>
<feature type="region of interest" description="Disordered" evidence="4">
    <location>
        <begin position="26"/>
        <end position="77"/>
    </location>
</feature>
<gene>
    <name evidence="6" type="ORF">HZS55_06590</name>
</gene>
<accession>A0A7D5P409</accession>
<comment type="subcellular location">
    <subcellularLocation>
        <location evidence="1">Cell envelope</location>
    </subcellularLocation>
</comment>
<keyword evidence="2" id="KW-0813">Transport</keyword>
<keyword evidence="7" id="KW-1185">Reference proteome</keyword>
<dbReference type="Proteomes" id="UP000509667">
    <property type="component" value="Chromosome"/>
</dbReference>
<dbReference type="SUPFAM" id="SSF53807">
    <property type="entry name" value="Helical backbone' metal receptor"/>
    <property type="match status" value="1"/>
</dbReference>
<dbReference type="KEGG" id="hrr:HZS55_06590"/>
<feature type="compositionally biased region" description="Low complexity" evidence="4">
    <location>
        <begin position="26"/>
        <end position="35"/>
    </location>
</feature>
<evidence type="ECO:0000313" key="7">
    <source>
        <dbReference type="Proteomes" id="UP000509667"/>
    </source>
</evidence>
<evidence type="ECO:0000313" key="6">
    <source>
        <dbReference type="EMBL" id="QLH76982.1"/>
    </source>
</evidence>
<name>A0A7D5P409_9EURY</name>
<reference evidence="6 7" key="1">
    <citation type="submission" date="2020-07" db="EMBL/GenBank/DDBJ databases">
        <title>Halosimplex pelagicum sp. nov. and Halosimplex rubrum sp. nov., isolated from salted brown alga Laminaria, and emended description of the genus Halosimplex.</title>
        <authorList>
            <person name="Cui H."/>
        </authorList>
    </citation>
    <scope>NUCLEOTIDE SEQUENCE [LARGE SCALE GENOMIC DNA]</scope>
    <source>
        <strain evidence="6 7">R27</strain>
    </source>
</reference>
<dbReference type="InterPro" id="IPR051313">
    <property type="entry name" value="Bact_iron-sidero_bind"/>
</dbReference>
<feature type="domain" description="Fe/B12 periplasmic-binding" evidence="5">
    <location>
        <begin position="213"/>
        <end position="365"/>
    </location>
</feature>
<feature type="compositionally biased region" description="Low complexity" evidence="4">
    <location>
        <begin position="47"/>
        <end position="71"/>
    </location>
</feature>
<dbReference type="RefSeq" id="WP_179910916.1">
    <property type="nucleotide sequence ID" value="NZ_CP058910.1"/>
</dbReference>
<evidence type="ECO:0000256" key="3">
    <source>
        <dbReference type="ARBA" id="ARBA00022729"/>
    </source>
</evidence>
<keyword evidence="3" id="KW-0732">Signal</keyword>
<dbReference type="PANTHER" id="PTHR30532">
    <property type="entry name" value="IRON III DICITRATE-BINDING PERIPLASMIC PROTEIN"/>
    <property type="match status" value="1"/>
</dbReference>
<dbReference type="InterPro" id="IPR002491">
    <property type="entry name" value="ABC_transptr_periplasmic_BD"/>
</dbReference>
<evidence type="ECO:0000256" key="1">
    <source>
        <dbReference type="ARBA" id="ARBA00004196"/>
    </source>
</evidence>
<evidence type="ECO:0000259" key="5">
    <source>
        <dbReference type="Pfam" id="PF01497"/>
    </source>
</evidence>
<dbReference type="Pfam" id="PF01497">
    <property type="entry name" value="Peripla_BP_2"/>
    <property type="match status" value="1"/>
</dbReference>
<evidence type="ECO:0000256" key="4">
    <source>
        <dbReference type="SAM" id="MobiDB-lite"/>
    </source>
</evidence>
<proteinExistence type="predicted"/>
<dbReference type="EMBL" id="CP058910">
    <property type="protein sequence ID" value="QLH76982.1"/>
    <property type="molecule type" value="Genomic_DNA"/>
</dbReference>
<dbReference type="PANTHER" id="PTHR30532:SF1">
    <property type="entry name" value="IRON(3+)-HYDROXAMATE-BINDING PROTEIN FHUD"/>
    <property type="match status" value="1"/>
</dbReference>
<dbReference type="GeneID" id="56077515"/>
<organism evidence="6 7">
    <name type="scientific">Halosimplex rubrum</name>
    <dbReference type="NCBI Taxonomy" id="869889"/>
    <lineage>
        <taxon>Archaea</taxon>
        <taxon>Methanobacteriati</taxon>
        <taxon>Methanobacteriota</taxon>
        <taxon>Stenosarchaea group</taxon>
        <taxon>Halobacteria</taxon>
        <taxon>Halobacteriales</taxon>
        <taxon>Haloarculaceae</taxon>
        <taxon>Halosimplex</taxon>
    </lineage>
</organism>
<protein>
    <submittedName>
        <fullName evidence="6">ABC transporter substrate-binding protein</fullName>
    </submittedName>
</protein>